<dbReference type="PANTHER" id="PTHR15644">
    <property type="entry name" value="OSTEOPETROSIS ASSOCIATED TRANSMEMBRANE PROTEIN 1"/>
    <property type="match status" value="1"/>
</dbReference>
<dbReference type="EnsemblMetazoa" id="AFAF011671-RA">
    <property type="protein sequence ID" value="AFAF011671-PA"/>
    <property type="gene ID" value="AFAF011671"/>
</dbReference>
<accession>A0A182QJS8</accession>
<dbReference type="VEuPathDB" id="VectorBase:AFAF011671"/>
<protein>
    <submittedName>
        <fullName evidence="3">Uncharacterized protein</fullName>
    </submittedName>
</protein>
<dbReference type="EMBL" id="AXCN02001441">
    <property type="status" value="NOT_ANNOTATED_CDS"/>
    <property type="molecule type" value="Genomic_DNA"/>
</dbReference>
<dbReference type="Proteomes" id="UP000075886">
    <property type="component" value="Unassembled WGS sequence"/>
</dbReference>
<sequence length="382" mass="42679">PWVVYNFRVKEKNHCSRSQHIQSYFVPCSTACLLSLTAIMGRLLIVASFVLMCACIGTVWAEPDCAMIHKFLHQTSSLLKALPQHTYPVFTLCTDSIVVKEYRDAIEFYHNMTNTPVCAKYLGHNRMNVYETIYGQLTSLWAAANCDACAGAVNETNTFMAQSATLQSCLASSPNPCESCDSLYQHVQQLYGQMEKEQHGPDRICFDIADRMNQTRRAWSAQYNCCKDKRRSMVSFASIGSVACAVPLMFYVVMHFVAMRREARQTMLLSATSGEDESQPSGSRATTNGAVVQRQPEMASIEESDDGEDDESRIVNLASDDDDYDANRIDNNRASFPTASLNNLNVQNSQLIDISSEETVPRQLPTAKEAPYNEPDDDSLLL</sequence>
<keyword evidence="2" id="KW-0472">Membrane</keyword>
<dbReference type="STRING" id="69004.A0A182QJS8"/>
<evidence type="ECO:0000256" key="2">
    <source>
        <dbReference type="SAM" id="Phobius"/>
    </source>
</evidence>
<evidence type="ECO:0000313" key="4">
    <source>
        <dbReference type="Proteomes" id="UP000075886"/>
    </source>
</evidence>
<feature type="compositionally biased region" description="Acidic residues" evidence="1">
    <location>
        <begin position="300"/>
        <end position="311"/>
    </location>
</feature>
<feature type="transmembrane region" description="Helical" evidence="2">
    <location>
        <begin position="43"/>
        <end position="61"/>
    </location>
</feature>
<keyword evidence="4" id="KW-1185">Reference proteome</keyword>
<dbReference type="AlphaFoldDB" id="A0A182QJS8"/>
<keyword evidence="2" id="KW-0812">Transmembrane</keyword>
<organism evidence="3 4">
    <name type="scientific">Anopheles farauti</name>
    <dbReference type="NCBI Taxonomy" id="69004"/>
    <lineage>
        <taxon>Eukaryota</taxon>
        <taxon>Metazoa</taxon>
        <taxon>Ecdysozoa</taxon>
        <taxon>Arthropoda</taxon>
        <taxon>Hexapoda</taxon>
        <taxon>Insecta</taxon>
        <taxon>Pterygota</taxon>
        <taxon>Neoptera</taxon>
        <taxon>Endopterygota</taxon>
        <taxon>Diptera</taxon>
        <taxon>Nematocera</taxon>
        <taxon>Culicoidea</taxon>
        <taxon>Culicidae</taxon>
        <taxon>Anophelinae</taxon>
        <taxon>Anopheles</taxon>
    </lineage>
</organism>
<reference evidence="3" key="2">
    <citation type="submission" date="2020-05" db="UniProtKB">
        <authorList>
            <consortium name="EnsemblMetazoa"/>
        </authorList>
    </citation>
    <scope>IDENTIFICATION</scope>
    <source>
        <strain evidence="3">FAR1</strain>
    </source>
</reference>
<feature type="transmembrane region" description="Helical" evidence="2">
    <location>
        <begin position="233"/>
        <end position="258"/>
    </location>
</feature>
<evidence type="ECO:0000256" key="1">
    <source>
        <dbReference type="SAM" id="MobiDB-lite"/>
    </source>
</evidence>
<dbReference type="Pfam" id="PF09777">
    <property type="entry name" value="OSTMP1"/>
    <property type="match status" value="1"/>
</dbReference>
<feature type="compositionally biased region" description="Polar residues" evidence="1">
    <location>
        <begin position="270"/>
        <end position="290"/>
    </location>
</feature>
<evidence type="ECO:0000313" key="3">
    <source>
        <dbReference type="EnsemblMetazoa" id="AFAF011671-PA"/>
    </source>
</evidence>
<feature type="region of interest" description="Disordered" evidence="1">
    <location>
        <begin position="354"/>
        <end position="382"/>
    </location>
</feature>
<dbReference type="InterPro" id="IPR019172">
    <property type="entry name" value="Osteopetrosis-assoc_TM_1"/>
</dbReference>
<name>A0A182QJS8_9DIPT</name>
<feature type="region of interest" description="Disordered" evidence="1">
    <location>
        <begin position="270"/>
        <end position="311"/>
    </location>
</feature>
<proteinExistence type="predicted"/>
<reference evidence="4" key="1">
    <citation type="submission" date="2014-01" db="EMBL/GenBank/DDBJ databases">
        <title>The Genome Sequence of Anopheles farauti FAR1 (V2).</title>
        <authorList>
            <consortium name="The Broad Institute Genomics Platform"/>
            <person name="Neafsey D.E."/>
            <person name="Besansky N."/>
            <person name="Howell P."/>
            <person name="Walton C."/>
            <person name="Young S.K."/>
            <person name="Zeng Q."/>
            <person name="Gargeya S."/>
            <person name="Fitzgerald M."/>
            <person name="Haas B."/>
            <person name="Abouelleil A."/>
            <person name="Allen A.W."/>
            <person name="Alvarado L."/>
            <person name="Arachchi H.M."/>
            <person name="Berlin A.M."/>
            <person name="Chapman S.B."/>
            <person name="Gainer-Dewar J."/>
            <person name="Goldberg J."/>
            <person name="Griggs A."/>
            <person name="Gujja S."/>
            <person name="Hansen M."/>
            <person name="Howarth C."/>
            <person name="Imamovic A."/>
            <person name="Ireland A."/>
            <person name="Larimer J."/>
            <person name="McCowan C."/>
            <person name="Murphy C."/>
            <person name="Pearson M."/>
            <person name="Poon T.W."/>
            <person name="Priest M."/>
            <person name="Roberts A."/>
            <person name="Saif S."/>
            <person name="Shea T."/>
            <person name="Sisk P."/>
            <person name="Sykes S."/>
            <person name="Wortman J."/>
            <person name="Nusbaum C."/>
            <person name="Birren B."/>
        </authorList>
    </citation>
    <scope>NUCLEOTIDE SEQUENCE [LARGE SCALE GENOMIC DNA]</scope>
    <source>
        <strain evidence="4">FAR1</strain>
    </source>
</reference>
<dbReference type="GO" id="GO:0005829">
    <property type="term" value="C:cytosol"/>
    <property type="evidence" value="ECO:0007669"/>
    <property type="project" value="TreeGrafter"/>
</dbReference>
<keyword evidence="2" id="KW-1133">Transmembrane helix</keyword>
<dbReference type="PANTHER" id="PTHR15644:SF2">
    <property type="entry name" value="OSTEOPETROSIS-ASSOCIATED TRANSMEMBRANE PROTEIN 1"/>
    <property type="match status" value="1"/>
</dbReference>